<dbReference type="PANTHER" id="PTHR12708:SF0">
    <property type="entry name" value="DNA POLYMERASE EPSILON SUBUNIT 2"/>
    <property type="match status" value="1"/>
</dbReference>
<dbReference type="OrthoDB" id="10254730at2759"/>
<keyword evidence="11" id="KW-1185">Reference proteome</keyword>
<sequence length="592" mass="66433">MTNIYLTPEHPEFIPDTQYVAGSADERILATAVCFYDMTNIQPVNVDFGDSIVKEPVFTRKYSLSLQADALHYLSEVIKQNGISESEAASWLDVLADTWTKREEGKPLVEIEALKALVAAVAAGSDNGMDGIAGDATNGSEAAVSSTSKARSDLFTVIDAFDITAWWYDTGKKMFVQPFEKGDILSSAESKAALFRQRYDLLRQRVMRNENFMPVSFSDQEKDRFYKLSTIDSLQGREGEHFLLFGMLAQLEEGKLFLEDKAGSIELDFSDMNRKHTEVNGLFTESCFVLVDGYVEDGIFRVEEIGLPPPEAKERTRAAFPNVNLFGGQPSLRTESQLRAIEVSNDNGIIVLSDVWLDQQDTMDALQTLFEGFSHSTPPIAFIFIGDFSSKPFVPGSGETSQYKDNMAALGQLIGGFPEIARKSHFVFVPGNNDPWGQGALPKPPIASFFTKRLGNRISNVTFTTNPCRIKYCTHEIVVFREDLLKRIRRNSVLPPTEGTEIVKHLVRTVIDQGHLCPLPQRIRPIYWAYDHAMRLYPIPDVLILADRFDSYSINYESCHCINPGSFSSGDFSFFMYFPVSRTSQYSKIPKK</sequence>
<comment type="caution">
    <text evidence="10">The sequence shown here is derived from an EMBL/GenBank/DDBJ whole genome shotgun (WGS) entry which is preliminary data.</text>
</comment>
<reference evidence="10" key="1">
    <citation type="submission" date="2022-07" db="EMBL/GenBank/DDBJ databases">
        <title>Phylogenomic reconstructions and comparative analyses of Kickxellomycotina fungi.</title>
        <authorList>
            <person name="Reynolds N.K."/>
            <person name="Stajich J.E."/>
            <person name="Barry K."/>
            <person name="Grigoriev I.V."/>
            <person name="Crous P."/>
            <person name="Smith M.E."/>
        </authorList>
    </citation>
    <scope>NUCLEOTIDE SEQUENCE</scope>
    <source>
        <strain evidence="10">BCRC 34489</strain>
    </source>
</reference>
<keyword evidence="10" id="KW-0808">Transferase</keyword>
<evidence type="ECO:0000259" key="9">
    <source>
        <dbReference type="Pfam" id="PF14033"/>
    </source>
</evidence>
<dbReference type="Pfam" id="PF04042">
    <property type="entry name" value="DNA_pol_E_B"/>
    <property type="match status" value="1"/>
</dbReference>
<dbReference type="InterPro" id="IPR049192">
    <property type="entry name" value="DUF4246_C"/>
</dbReference>
<evidence type="ECO:0000259" key="8">
    <source>
        <dbReference type="Pfam" id="PF04042"/>
    </source>
</evidence>
<protein>
    <recommendedName>
        <fullName evidence="3">DNA polymerase epsilon subunit B</fullName>
    </recommendedName>
    <alternativeName>
        <fullName evidence="7">DNA polymerase II subunit 2</fullName>
    </alternativeName>
</protein>
<evidence type="ECO:0000256" key="1">
    <source>
        <dbReference type="ARBA" id="ARBA00004123"/>
    </source>
</evidence>
<keyword evidence="5" id="KW-0238">DNA-binding</keyword>
<evidence type="ECO:0000256" key="3">
    <source>
        <dbReference type="ARBA" id="ARBA00016011"/>
    </source>
</evidence>
<dbReference type="Pfam" id="PF14033">
    <property type="entry name" value="DUF4246"/>
    <property type="match status" value="1"/>
</dbReference>
<gene>
    <name evidence="10" type="primary">DPB2</name>
    <name evidence="10" type="ORF">GGI15_000891</name>
</gene>
<dbReference type="InterPro" id="IPR007185">
    <property type="entry name" value="DNA_pol_a/d/e_bsu"/>
</dbReference>
<evidence type="ECO:0000313" key="10">
    <source>
        <dbReference type="EMBL" id="KAJ2787230.1"/>
    </source>
</evidence>
<dbReference type="Gene3D" id="3.60.21.50">
    <property type="match status" value="1"/>
</dbReference>
<dbReference type="PANTHER" id="PTHR12708">
    <property type="entry name" value="DNA POLYMERASE EPSILON SUBUNIT B"/>
    <property type="match status" value="1"/>
</dbReference>
<keyword evidence="4" id="KW-0235">DNA replication</keyword>
<feature type="domain" description="DNA polymerase alpha/delta/epsilon subunit B" evidence="8">
    <location>
        <begin position="349"/>
        <end position="551"/>
    </location>
</feature>
<dbReference type="Proteomes" id="UP001140172">
    <property type="component" value="Unassembled WGS sequence"/>
</dbReference>
<dbReference type="GO" id="GO:0003887">
    <property type="term" value="F:DNA-directed DNA polymerase activity"/>
    <property type="evidence" value="ECO:0007669"/>
    <property type="project" value="UniProtKB-KW"/>
</dbReference>
<evidence type="ECO:0000256" key="2">
    <source>
        <dbReference type="ARBA" id="ARBA00009560"/>
    </source>
</evidence>
<evidence type="ECO:0000256" key="4">
    <source>
        <dbReference type="ARBA" id="ARBA00022705"/>
    </source>
</evidence>
<accession>A0A9W8HJI5</accession>
<evidence type="ECO:0000256" key="7">
    <source>
        <dbReference type="ARBA" id="ARBA00032930"/>
    </source>
</evidence>
<dbReference type="AlphaFoldDB" id="A0A9W8HJI5"/>
<name>A0A9W8HJI5_9FUNG</name>
<comment type="similarity">
    <text evidence="2">Belongs to the DNA polymerase epsilon subunit B family.</text>
</comment>
<evidence type="ECO:0000256" key="5">
    <source>
        <dbReference type="ARBA" id="ARBA00023125"/>
    </source>
</evidence>
<keyword evidence="10" id="KW-0239">DNA-directed DNA polymerase</keyword>
<dbReference type="GO" id="GO:0006261">
    <property type="term" value="P:DNA-templated DNA replication"/>
    <property type="evidence" value="ECO:0007669"/>
    <property type="project" value="InterPro"/>
</dbReference>
<proteinExistence type="inferred from homology"/>
<dbReference type="GO" id="GO:0008622">
    <property type="term" value="C:epsilon DNA polymerase complex"/>
    <property type="evidence" value="ECO:0007669"/>
    <property type="project" value="InterPro"/>
</dbReference>
<dbReference type="EMBL" id="JANBUM010000029">
    <property type="protein sequence ID" value="KAJ2787230.1"/>
    <property type="molecule type" value="Genomic_DNA"/>
</dbReference>
<dbReference type="InterPro" id="IPR016266">
    <property type="entry name" value="POLE2"/>
</dbReference>
<dbReference type="GO" id="GO:0042276">
    <property type="term" value="P:error-prone translesion synthesis"/>
    <property type="evidence" value="ECO:0007669"/>
    <property type="project" value="TreeGrafter"/>
</dbReference>
<dbReference type="GO" id="GO:0003677">
    <property type="term" value="F:DNA binding"/>
    <property type="evidence" value="ECO:0007669"/>
    <property type="project" value="UniProtKB-KW"/>
</dbReference>
<keyword evidence="10" id="KW-0548">Nucleotidyltransferase</keyword>
<feature type="domain" description="DUF4246" evidence="9">
    <location>
        <begin position="1"/>
        <end position="54"/>
    </location>
</feature>
<keyword evidence="6" id="KW-0539">Nucleus</keyword>
<evidence type="ECO:0000256" key="6">
    <source>
        <dbReference type="ARBA" id="ARBA00023242"/>
    </source>
</evidence>
<comment type="subcellular location">
    <subcellularLocation>
        <location evidence="1">Nucleus</location>
    </subcellularLocation>
</comment>
<evidence type="ECO:0000313" key="11">
    <source>
        <dbReference type="Proteomes" id="UP001140172"/>
    </source>
</evidence>
<organism evidence="10 11">
    <name type="scientific">Coemansia interrupta</name>
    <dbReference type="NCBI Taxonomy" id="1126814"/>
    <lineage>
        <taxon>Eukaryota</taxon>
        <taxon>Fungi</taxon>
        <taxon>Fungi incertae sedis</taxon>
        <taxon>Zoopagomycota</taxon>
        <taxon>Kickxellomycotina</taxon>
        <taxon>Kickxellomycetes</taxon>
        <taxon>Kickxellales</taxon>
        <taxon>Kickxellaceae</taxon>
        <taxon>Coemansia</taxon>
    </lineage>
</organism>